<evidence type="ECO:0000313" key="4">
    <source>
        <dbReference type="EMBL" id="CAD9404940.1"/>
    </source>
</evidence>
<proteinExistence type="predicted"/>
<sequence length="200" mass="21580">MASVDGILQSVPPYVSFADTTPPVDPLSPLSFPVVTYYEKHSAMRAHYADAIATPVDLGTITVRLHTGVYTERDEFASDVHLMIANCLTYWGAQAHGTDENGLPVGHAYVACAKEMGSAFDAALAITSLPVITPSLSLGDRVRALSDSYYTPWRKAGDVGTVTKSDGRVVEVSWDAHGGKTTPFDRTHPLIDWQSILALM</sequence>
<dbReference type="PANTHER" id="PTHR22880">
    <property type="entry name" value="FALZ-RELATED BROMODOMAIN-CONTAINING PROTEINS"/>
    <property type="match status" value="1"/>
</dbReference>
<dbReference type="InterPro" id="IPR050935">
    <property type="entry name" value="Bromo_chromatin_reader"/>
</dbReference>
<dbReference type="SUPFAM" id="SSF47370">
    <property type="entry name" value="Bromodomain"/>
    <property type="match status" value="1"/>
</dbReference>
<dbReference type="InterPro" id="IPR036427">
    <property type="entry name" value="Bromodomain-like_sf"/>
</dbReference>
<dbReference type="PROSITE" id="PS50014">
    <property type="entry name" value="BROMODOMAIN_2"/>
    <property type="match status" value="1"/>
</dbReference>
<feature type="domain" description="Bromo" evidence="3">
    <location>
        <begin position="26"/>
        <end position="98"/>
    </location>
</feature>
<dbReference type="EMBL" id="HBGT01010867">
    <property type="protein sequence ID" value="CAD9404940.1"/>
    <property type="molecule type" value="Transcribed_RNA"/>
</dbReference>
<keyword evidence="1 2" id="KW-0103">Bromodomain</keyword>
<organism evidence="4">
    <name type="scientific">Florenciella parvula</name>
    <dbReference type="NCBI Taxonomy" id="236787"/>
    <lineage>
        <taxon>Eukaryota</taxon>
        <taxon>Sar</taxon>
        <taxon>Stramenopiles</taxon>
        <taxon>Ochrophyta</taxon>
        <taxon>Dictyochophyceae</taxon>
        <taxon>Florenciellales</taxon>
        <taxon>Florenciella</taxon>
    </lineage>
</organism>
<dbReference type="PANTHER" id="PTHR22880:SF225">
    <property type="entry name" value="BROMODOMAIN-CONTAINING PROTEIN BET-1-RELATED"/>
    <property type="match status" value="1"/>
</dbReference>
<dbReference type="SMART" id="SM00297">
    <property type="entry name" value="BROMO"/>
    <property type="match status" value="1"/>
</dbReference>
<dbReference type="GO" id="GO:0006338">
    <property type="term" value="P:chromatin remodeling"/>
    <property type="evidence" value="ECO:0007669"/>
    <property type="project" value="TreeGrafter"/>
</dbReference>
<protein>
    <recommendedName>
        <fullName evidence="3">Bromo domain-containing protein</fullName>
    </recommendedName>
</protein>
<name>A0A7S2BRR6_9STRA</name>
<dbReference type="GO" id="GO:0006355">
    <property type="term" value="P:regulation of DNA-templated transcription"/>
    <property type="evidence" value="ECO:0007669"/>
    <property type="project" value="TreeGrafter"/>
</dbReference>
<dbReference type="PRINTS" id="PR00503">
    <property type="entry name" value="BROMODOMAIN"/>
</dbReference>
<dbReference type="Gene3D" id="1.20.920.10">
    <property type="entry name" value="Bromodomain-like"/>
    <property type="match status" value="1"/>
</dbReference>
<reference evidence="4" key="1">
    <citation type="submission" date="2021-01" db="EMBL/GenBank/DDBJ databases">
        <authorList>
            <person name="Corre E."/>
            <person name="Pelletier E."/>
            <person name="Niang G."/>
            <person name="Scheremetjew M."/>
            <person name="Finn R."/>
            <person name="Kale V."/>
            <person name="Holt S."/>
            <person name="Cochrane G."/>
            <person name="Meng A."/>
            <person name="Brown T."/>
            <person name="Cohen L."/>
        </authorList>
    </citation>
    <scope>NUCLEOTIDE SEQUENCE</scope>
    <source>
        <strain evidence="4">RCC1693</strain>
    </source>
</reference>
<gene>
    <name evidence="4" type="ORF">FPAR1323_LOCUS5944</name>
</gene>
<dbReference type="GO" id="GO:0005634">
    <property type="term" value="C:nucleus"/>
    <property type="evidence" value="ECO:0007669"/>
    <property type="project" value="TreeGrafter"/>
</dbReference>
<accession>A0A7S2BRR6</accession>
<evidence type="ECO:0000256" key="2">
    <source>
        <dbReference type="PROSITE-ProRule" id="PRU00035"/>
    </source>
</evidence>
<evidence type="ECO:0000256" key="1">
    <source>
        <dbReference type="ARBA" id="ARBA00023117"/>
    </source>
</evidence>
<dbReference type="AlphaFoldDB" id="A0A7S2BRR6"/>
<dbReference type="InterPro" id="IPR001487">
    <property type="entry name" value="Bromodomain"/>
</dbReference>
<evidence type="ECO:0000259" key="3">
    <source>
        <dbReference type="PROSITE" id="PS50014"/>
    </source>
</evidence>
<dbReference type="Pfam" id="PF00439">
    <property type="entry name" value="Bromodomain"/>
    <property type="match status" value="1"/>
</dbReference>
<dbReference type="GO" id="GO:0000785">
    <property type="term" value="C:chromatin"/>
    <property type="evidence" value="ECO:0007669"/>
    <property type="project" value="TreeGrafter"/>
</dbReference>